<dbReference type="PROSITE" id="PS00108">
    <property type="entry name" value="PROTEIN_KINASE_ST"/>
    <property type="match status" value="1"/>
</dbReference>
<dbReference type="EMBL" id="CP055899">
    <property type="protein sequence ID" value="QKX57048.1"/>
    <property type="molecule type" value="Genomic_DNA"/>
</dbReference>
<dbReference type="InterPro" id="IPR008271">
    <property type="entry name" value="Ser/Thr_kinase_AS"/>
</dbReference>
<keyword evidence="5" id="KW-0597">Phosphoprotein</keyword>
<keyword evidence="6" id="KW-0808">Transferase</keyword>
<dbReference type="EC" id="2.7.11.1" evidence="3"/>
<feature type="compositionally biased region" description="Polar residues" evidence="13">
    <location>
        <begin position="530"/>
        <end position="554"/>
    </location>
</feature>
<evidence type="ECO:0000256" key="6">
    <source>
        <dbReference type="ARBA" id="ARBA00022679"/>
    </source>
</evidence>
<evidence type="ECO:0000256" key="11">
    <source>
        <dbReference type="ARBA" id="ARBA00048679"/>
    </source>
</evidence>
<dbReference type="SMART" id="SM00220">
    <property type="entry name" value="S_TKc"/>
    <property type="match status" value="1"/>
</dbReference>
<dbReference type="PANTHER" id="PTHR24346:SF110">
    <property type="entry name" value="NON-SPECIFIC SERINE_THREONINE PROTEIN KINASE"/>
    <property type="match status" value="1"/>
</dbReference>
<dbReference type="InterPro" id="IPR043024">
    <property type="entry name" value="KA1_sf_fungal"/>
</dbReference>
<comment type="catalytic activity">
    <reaction evidence="10">
        <text>L-threonyl-[protein] + ATP = O-phospho-L-threonyl-[protein] + ADP + H(+)</text>
        <dbReference type="Rhea" id="RHEA:46608"/>
        <dbReference type="Rhea" id="RHEA-COMP:11060"/>
        <dbReference type="Rhea" id="RHEA-COMP:11605"/>
        <dbReference type="ChEBI" id="CHEBI:15378"/>
        <dbReference type="ChEBI" id="CHEBI:30013"/>
        <dbReference type="ChEBI" id="CHEBI:30616"/>
        <dbReference type="ChEBI" id="CHEBI:61977"/>
        <dbReference type="ChEBI" id="CHEBI:456216"/>
        <dbReference type="EC" id="2.7.11.1"/>
    </reaction>
</comment>
<evidence type="ECO:0000259" key="14">
    <source>
        <dbReference type="PROSITE" id="PS50011"/>
    </source>
</evidence>
<name>A0A7H8QTC0_TALRU</name>
<dbReference type="InterPro" id="IPR000719">
    <property type="entry name" value="Prot_kinase_dom"/>
</dbReference>
<comment type="similarity">
    <text evidence="2">Belongs to the protein kinase superfamily. CAMK Ser/Thr protein kinase family. NIM1 subfamily.</text>
</comment>
<dbReference type="PANTHER" id="PTHR24346">
    <property type="entry name" value="MAP/MICROTUBULE AFFINITY-REGULATING KINASE"/>
    <property type="match status" value="1"/>
</dbReference>
<dbReference type="Gene3D" id="3.30.310.220">
    <property type="entry name" value="Fungal kinase associated-1 domain"/>
    <property type="match status" value="1"/>
</dbReference>
<keyword evidence="16" id="KW-1185">Reference proteome</keyword>
<evidence type="ECO:0000256" key="8">
    <source>
        <dbReference type="ARBA" id="ARBA00022777"/>
    </source>
</evidence>
<proteinExistence type="inferred from homology"/>
<organism evidence="15 16">
    <name type="scientific">Talaromyces rugulosus</name>
    <name type="common">Penicillium rugulosum</name>
    <dbReference type="NCBI Taxonomy" id="121627"/>
    <lineage>
        <taxon>Eukaryota</taxon>
        <taxon>Fungi</taxon>
        <taxon>Dikarya</taxon>
        <taxon>Ascomycota</taxon>
        <taxon>Pezizomycotina</taxon>
        <taxon>Eurotiomycetes</taxon>
        <taxon>Eurotiomycetidae</taxon>
        <taxon>Eurotiales</taxon>
        <taxon>Trichocomaceae</taxon>
        <taxon>Talaromyces</taxon>
        <taxon>Talaromyces sect. Islandici</taxon>
    </lineage>
</organism>
<keyword evidence="9 12" id="KW-0067">ATP-binding</keyword>
<dbReference type="GeneID" id="55991658"/>
<feature type="compositionally biased region" description="Polar residues" evidence="13">
    <location>
        <begin position="73"/>
        <end position="91"/>
    </location>
</feature>
<evidence type="ECO:0000256" key="1">
    <source>
        <dbReference type="ARBA" id="ARBA00004266"/>
    </source>
</evidence>
<dbReference type="CDD" id="cd14081">
    <property type="entry name" value="STKc_BRSK1_2"/>
    <property type="match status" value="1"/>
</dbReference>
<keyword evidence="4" id="KW-0723">Serine/threonine-protein kinase</keyword>
<comment type="subcellular location">
    <subcellularLocation>
        <location evidence="1">Bud neck</location>
    </subcellularLocation>
</comment>
<evidence type="ECO:0000313" key="16">
    <source>
        <dbReference type="Proteomes" id="UP000509510"/>
    </source>
</evidence>
<evidence type="ECO:0000256" key="3">
    <source>
        <dbReference type="ARBA" id="ARBA00012513"/>
    </source>
</evidence>
<dbReference type="KEGG" id="trg:TRUGW13939_04156"/>
<evidence type="ECO:0000256" key="9">
    <source>
        <dbReference type="ARBA" id="ARBA00022840"/>
    </source>
</evidence>
<dbReference type="PROSITE" id="PS00107">
    <property type="entry name" value="PROTEIN_KINASE_ATP"/>
    <property type="match status" value="1"/>
</dbReference>
<feature type="region of interest" description="Disordered" evidence="13">
    <location>
        <begin position="73"/>
        <end position="107"/>
    </location>
</feature>
<sequence>MDHGGRTRSPQGRKPLTDATARVNHGPIVATPRVDCTTVNGEQLKSIEVGSPRITSNSPAVVLDTARLSVATESTGASNRNSAISTTSTASGKGKRKTHVGPWQLGRTLGKGATGRVRLAKHAMTGQAAAIKIVSKKSAAMVQSESIAAMDRNAGLLGTNQATRPMPFGIEREVVIMKLIEHPNVINLYDIWENRGELYLVLEYVEGGELFDYVSTHGPLPEEEAVRLFRQIISGLAYCHRFNICHRDLKPENILLDSYHNIKLADFGMAALQPAGHWLNTSCGSPHYAAPEIIYGRRYRGDKADIWSCGIILFALLTGFLPFDGGDLSNTLRLVKKGDYHIPPWLSVEAADLVQRILQKRPEDRISIQNIWNHPLLKKYETLHQAMSQHQLGPPPPLSAKDCGPSVSSRPDIDTELLRSLQTLWHSANLETLVERLLSQDPNHEKMFYNALIKFRDEQLENYHGQPLEYSASDYHHISRPPAAIRAVAKHSKNGRLQGHARRRSQFSILAEVKEPKSSGSYDPFRASRTPVTNANPTTQYTSVTVHRNQNATDSPEDLNAASNDDTPPSSPPKVSVPPSSSVEIIQWKRTKKSQRSFQSKSSLATSRNGCSPAPTHHIVSGYKRNVSFRHIRNKSGGGSSVKTANERTKSQNSIMAIVANNESCKFSVHSGLAPSRYSSPALPTPPAVVRTSSAVDDPGSDLGVLKLRDNFWKEETRKVSYELSQICEEAFNRSSVSTGHTAVSTETTSTSMSIHEDVERARELVNNEVPDKVSSLPTSYTVKELTETRRKLLEHSSKAEAAGLPDYLSEIIAHIDRLIEQDIARNKGKPDPFGNDTSTSYRRTVSDPIVKPAVETGYLPSISEEIFTQLESSSGYDLQRMNHLPTPEPSPRLSPKVDRKSTIRVVPHDSSLPSIDEIKPLTIRKRNDPARPVIPTVSRHSSADSISSTRHAAAGQRTSSDSVAASMRYNSRYPMKLETIAENPAPPRRTDVKVPSGEKKWSWFGKQKSPVHEETPNPGPKEPALPATKSAPVTTANKTETPATPVEESGPSRKTSGERSRAGFLKIFGKKKTDKADNEAPKAREDDNRLRLVESRDSAVSHVPVPHTKGRNRRASGVNQNWFARFFHVKPATRAVAFSIPKAKSRKEVYRTLREWKQYGMENIHLDKAGNIIYGRVSETNLINLRPVDFSVEFFTVLEHGRRANLSVVRFRQERGAASSFHKVVDTLEMVMKGRGLTVEDPARSMKMLKVLDTVP</sequence>
<keyword evidence="7 12" id="KW-0547">Nucleotide-binding</keyword>
<evidence type="ECO:0000256" key="13">
    <source>
        <dbReference type="SAM" id="MobiDB-lite"/>
    </source>
</evidence>
<keyword evidence="8" id="KW-0418">Kinase</keyword>
<comment type="catalytic activity">
    <reaction evidence="11">
        <text>L-seryl-[protein] + ATP = O-phospho-L-seryl-[protein] + ADP + H(+)</text>
        <dbReference type="Rhea" id="RHEA:17989"/>
        <dbReference type="Rhea" id="RHEA-COMP:9863"/>
        <dbReference type="Rhea" id="RHEA-COMP:11604"/>
        <dbReference type="ChEBI" id="CHEBI:15378"/>
        <dbReference type="ChEBI" id="CHEBI:29999"/>
        <dbReference type="ChEBI" id="CHEBI:30616"/>
        <dbReference type="ChEBI" id="CHEBI:83421"/>
        <dbReference type="ChEBI" id="CHEBI:456216"/>
        <dbReference type="EC" id="2.7.11.1"/>
    </reaction>
</comment>
<evidence type="ECO:0000256" key="10">
    <source>
        <dbReference type="ARBA" id="ARBA00047899"/>
    </source>
</evidence>
<dbReference type="GO" id="GO:0004674">
    <property type="term" value="F:protein serine/threonine kinase activity"/>
    <property type="evidence" value="ECO:0007669"/>
    <property type="project" value="UniProtKB-KW"/>
</dbReference>
<feature type="compositionally biased region" description="Basic and acidic residues" evidence="13">
    <location>
        <begin position="989"/>
        <end position="1002"/>
    </location>
</feature>
<dbReference type="GO" id="GO:0035556">
    <property type="term" value="P:intracellular signal transduction"/>
    <property type="evidence" value="ECO:0007669"/>
    <property type="project" value="TreeGrafter"/>
</dbReference>
<dbReference type="GO" id="GO:0005940">
    <property type="term" value="C:septin ring"/>
    <property type="evidence" value="ECO:0007669"/>
    <property type="project" value="UniProtKB-ARBA"/>
</dbReference>
<feature type="binding site" evidence="12">
    <location>
        <position position="132"/>
    </location>
    <ligand>
        <name>ATP</name>
        <dbReference type="ChEBI" id="CHEBI:30616"/>
    </ligand>
</feature>
<evidence type="ECO:0000256" key="12">
    <source>
        <dbReference type="PROSITE-ProRule" id="PRU10141"/>
    </source>
</evidence>
<feature type="domain" description="Protein kinase" evidence="14">
    <location>
        <begin position="103"/>
        <end position="377"/>
    </location>
</feature>
<dbReference type="Pfam" id="PF00069">
    <property type="entry name" value="Pkinase"/>
    <property type="match status" value="1"/>
</dbReference>
<dbReference type="RefSeq" id="XP_035343226.1">
    <property type="nucleotide sequence ID" value="XM_035487333.1"/>
</dbReference>
<dbReference type="Gene3D" id="1.10.510.10">
    <property type="entry name" value="Transferase(Phosphotransferase) domain 1"/>
    <property type="match status" value="1"/>
</dbReference>
<dbReference type="Pfam" id="PF16797">
    <property type="entry name" value="Fungal_KA1"/>
    <property type="match status" value="1"/>
</dbReference>
<evidence type="ECO:0000313" key="15">
    <source>
        <dbReference type="EMBL" id="QKX57048.1"/>
    </source>
</evidence>
<feature type="region of interest" description="Disordered" evidence="13">
    <location>
        <begin position="1"/>
        <end position="24"/>
    </location>
</feature>
<feature type="region of interest" description="Disordered" evidence="13">
    <location>
        <begin position="513"/>
        <end position="619"/>
    </location>
</feature>
<evidence type="ECO:0000256" key="2">
    <source>
        <dbReference type="ARBA" id="ARBA00010791"/>
    </source>
</evidence>
<feature type="compositionally biased region" description="Polar residues" evidence="13">
    <location>
        <begin position="939"/>
        <end position="964"/>
    </location>
</feature>
<protein>
    <recommendedName>
        <fullName evidence="3">non-specific serine/threonine protein kinase</fullName>
        <ecNumber evidence="3">2.7.11.1</ecNumber>
    </recommendedName>
</protein>
<feature type="region of interest" description="Disordered" evidence="13">
    <location>
        <begin position="981"/>
        <end position="1063"/>
    </location>
</feature>
<dbReference type="AlphaFoldDB" id="A0A7H8QTC0"/>
<dbReference type="InterPro" id="IPR017441">
    <property type="entry name" value="Protein_kinase_ATP_BS"/>
</dbReference>
<feature type="region of interest" description="Disordered" evidence="13">
    <location>
        <begin position="878"/>
        <end position="966"/>
    </location>
</feature>
<dbReference type="InterPro" id="IPR011009">
    <property type="entry name" value="Kinase-like_dom_sf"/>
</dbReference>
<evidence type="ECO:0000256" key="7">
    <source>
        <dbReference type="ARBA" id="ARBA00022741"/>
    </source>
</evidence>
<evidence type="ECO:0000256" key="4">
    <source>
        <dbReference type="ARBA" id="ARBA00022527"/>
    </source>
</evidence>
<dbReference type="InterPro" id="IPR031850">
    <property type="entry name" value="Fungal_KA1_dom"/>
</dbReference>
<dbReference type="Proteomes" id="UP000509510">
    <property type="component" value="Chromosome II"/>
</dbReference>
<accession>A0A7H8QTC0</accession>
<gene>
    <name evidence="15" type="ORF">TRUGW13939_04156</name>
</gene>
<feature type="compositionally biased region" description="Polar residues" evidence="13">
    <location>
        <begin position="1032"/>
        <end position="1043"/>
    </location>
</feature>
<reference evidence="16" key="1">
    <citation type="submission" date="2020-06" db="EMBL/GenBank/DDBJ databases">
        <title>A chromosome-scale genome assembly of Talaromyces rugulosus W13939.</title>
        <authorList>
            <person name="Wang B."/>
            <person name="Guo L."/>
            <person name="Ye K."/>
            <person name="Wang L."/>
        </authorList>
    </citation>
    <scope>NUCLEOTIDE SEQUENCE [LARGE SCALE GENOMIC DNA]</scope>
    <source>
        <strain evidence="16">W13939</strain>
    </source>
</reference>
<dbReference type="SUPFAM" id="SSF56112">
    <property type="entry name" value="Protein kinase-like (PK-like)"/>
    <property type="match status" value="1"/>
</dbReference>
<dbReference type="OrthoDB" id="504170at2759"/>
<dbReference type="GO" id="GO:0005935">
    <property type="term" value="C:cellular bud neck"/>
    <property type="evidence" value="ECO:0007669"/>
    <property type="project" value="UniProtKB-SubCell"/>
</dbReference>
<dbReference type="GO" id="GO:0005524">
    <property type="term" value="F:ATP binding"/>
    <property type="evidence" value="ECO:0007669"/>
    <property type="project" value="UniProtKB-UniRule"/>
</dbReference>
<evidence type="ECO:0000256" key="5">
    <source>
        <dbReference type="ARBA" id="ARBA00022553"/>
    </source>
</evidence>
<dbReference type="PROSITE" id="PS50011">
    <property type="entry name" value="PROTEIN_KINASE_DOM"/>
    <property type="match status" value="1"/>
</dbReference>
<dbReference type="FunFam" id="1.10.510.10:FF:000394">
    <property type="entry name" value="Serine/threonine-protein kinase HSL1"/>
    <property type="match status" value="1"/>
</dbReference>